<dbReference type="GO" id="GO:0016020">
    <property type="term" value="C:membrane"/>
    <property type="evidence" value="ECO:0007669"/>
    <property type="project" value="InterPro"/>
</dbReference>
<dbReference type="InterPro" id="IPR000462">
    <property type="entry name" value="CDP-OH_P_trans"/>
</dbReference>
<keyword evidence="2" id="KW-1133">Transmembrane helix</keyword>
<sequence length="180" mass="20681">MSLDNPFDNLLISGCDVMIEGLYNMGVTPNMITILGILFRIWSIWALFNGYKIMFVAGALLGYYCDCLDGHLARSYGLTTPFGDFLDHFSDLTFQIGILLYIWINRNNKLFLPAIIFYLIFLLIFLVHMGCQQQYYSNNEMAESLDALKDLCHDKNWIHFTKFFGCGTFVTFSIIVGLLF</sequence>
<reference evidence="3" key="1">
    <citation type="journal article" date="2020" name="Nature">
        <title>Giant virus diversity and host interactions through global metagenomics.</title>
        <authorList>
            <person name="Schulz F."/>
            <person name="Roux S."/>
            <person name="Paez-Espino D."/>
            <person name="Jungbluth S."/>
            <person name="Walsh D.A."/>
            <person name="Denef V.J."/>
            <person name="McMahon K.D."/>
            <person name="Konstantinidis K.T."/>
            <person name="Eloe-Fadrosh E.A."/>
            <person name="Kyrpides N.C."/>
            <person name="Woyke T."/>
        </authorList>
    </citation>
    <scope>NUCLEOTIDE SEQUENCE</scope>
    <source>
        <strain evidence="3">GVMAG-S-1062768-28</strain>
    </source>
</reference>
<dbReference type="AlphaFoldDB" id="A0A6C0JSR0"/>
<feature type="transmembrane region" description="Helical" evidence="2">
    <location>
        <begin position="31"/>
        <end position="48"/>
    </location>
</feature>
<dbReference type="InterPro" id="IPR048254">
    <property type="entry name" value="CDP_ALCOHOL_P_TRANSF_CS"/>
</dbReference>
<keyword evidence="1" id="KW-0808">Transferase</keyword>
<dbReference type="PROSITE" id="PS00379">
    <property type="entry name" value="CDP_ALCOHOL_P_TRANSF"/>
    <property type="match status" value="1"/>
</dbReference>
<evidence type="ECO:0008006" key="4">
    <source>
        <dbReference type="Google" id="ProtNLM"/>
    </source>
</evidence>
<feature type="transmembrane region" description="Helical" evidence="2">
    <location>
        <begin position="157"/>
        <end position="179"/>
    </location>
</feature>
<accession>A0A6C0JSR0</accession>
<dbReference type="GO" id="GO:0016780">
    <property type="term" value="F:phosphotransferase activity, for other substituted phosphate groups"/>
    <property type="evidence" value="ECO:0007669"/>
    <property type="project" value="InterPro"/>
</dbReference>
<evidence type="ECO:0000256" key="2">
    <source>
        <dbReference type="SAM" id="Phobius"/>
    </source>
</evidence>
<keyword evidence="2" id="KW-0812">Transmembrane</keyword>
<dbReference type="Pfam" id="PF01066">
    <property type="entry name" value="CDP-OH_P_transf"/>
    <property type="match status" value="1"/>
</dbReference>
<dbReference type="InterPro" id="IPR043130">
    <property type="entry name" value="CDP-OH_PTrfase_TM_dom"/>
</dbReference>
<evidence type="ECO:0000313" key="3">
    <source>
        <dbReference type="EMBL" id="QHU08403.1"/>
    </source>
</evidence>
<dbReference type="Gene3D" id="1.20.120.1760">
    <property type="match status" value="1"/>
</dbReference>
<keyword evidence="2" id="KW-0472">Membrane</keyword>
<proteinExistence type="predicted"/>
<feature type="transmembrane region" description="Helical" evidence="2">
    <location>
        <begin position="110"/>
        <end position="129"/>
    </location>
</feature>
<evidence type="ECO:0000256" key="1">
    <source>
        <dbReference type="ARBA" id="ARBA00022679"/>
    </source>
</evidence>
<dbReference type="GO" id="GO:0008654">
    <property type="term" value="P:phospholipid biosynthetic process"/>
    <property type="evidence" value="ECO:0007669"/>
    <property type="project" value="InterPro"/>
</dbReference>
<organism evidence="3">
    <name type="scientific">viral metagenome</name>
    <dbReference type="NCBI Taxonomy" id="1070528"/>
    <lineage>
        <taxon>unclassified sequences</taxon>
        <taxon>metagenomes</taxon>
        <taxon>organismal metagenomes</taxon>
    </lineage>
</organism>
<protein>
    <recommendedName>
        <fullName evidence="4">CDP-alcohol phosphatidyltransferase</fullName>
    </recommendedName>
</protein>
<dbReference type="EMBL" id="MN740696">
    <property type="protein sequence ID" value="QHU08403.1"/>
    <property type="molecule type" value="Genomic_DNA"/>
</dbReference>
<name>A0A6C0JSR0_9ZZZZ</name>